<dbReference type="NCBIfam" id="TIGR01525">
    <property type="entry name" value="ATPase-IB_hvy"/>
    <property type="match status" value="1"/>
</dbReference>
<feature type="region of interest" description="Disordered" evidence="17">
    <location>
        <begin position="1"/>
        <end position="21"/>
    </location>
</feature>
<dbReference type="EC" id="3.6.3.4" evidence="20"/>
<dbReference type="InterPro" id="IPR018303">
    <property type="entry name" value="ATPase_P-typ_P_site"/>
</dbReference>
<dbReference type="PANTHER" id="PTHR43520">
    <property type="entry name" value="ATP7, ISOFORM B"/>
    <property type="match status" value="1"/>
</dbReference>
<dbReference type="SUPFAM" id="SSF81665">
    <property type="entry name" value="Calcium ATPase, transmembrane domain M"/>
    <property type="match status" value="1"/>
</dbReference>
<feature type="transmembrane region" description="Helical" evidence="18">
    <location>
        <begin position="787"/>
        <end position="806"/>
    </location>
</feature>
<dbReference type="SFLD" id="SFLDG00002">
    <property type="entry name" value="C1.7:_P-type_atpase_like"/>
    <property type="match status" value="1"/>
</dbReference>
<evidence type="ECO:0000256" key="16">
    <source>
        <dbReference type="ARBA" id="ARBA00023136"/>
    </source>
</evidence>
<keyword evidence="8" id="KW-0547">Nucleotide-binding</keyword>
<evidence type="ECO:0000256" key="4">
    <source>
        <dbReference type="ARBA" id="ARBA00022475"/>
    </source>
</evidence>
<evidence type="ECO:0000256" key="5">
    <source>
        <dbReference type="ARBA" id="ARBA00022692"/>
    </source>
</evidence>
<dbReference type="GO" id="GO:0005886">
    <property type="term" value="C:plasma membrane"/>
    <property type="evidence" value="ECO:0007669"/>
    <property type="project" value="UniProtKB-SubCell"/>
</dbReference>
<dbReference type="InterPro" id="IPR059000">
    <property type="entry name" value="ATPase_P-type_domA"/>
</dbReference>
<comment type="caution">
    <text evidence="20">The sequence shown here is derived from an EMBL/GenBank/DDBJ whole genome shotgun (WGS) entry which is preliminary data.</text>
</comment>
<dbReference type="InterPro" id="IPR036163">
    <property type="entry name" value="HMA_dom_sf"/>
</dbReference>
<keyword evidence="7" id="KW-0677">Repeat</keyword>
<dbReference type="SUPFAM" id="SSF56784">
    <property type="entry name" value="HAD-like"/>
    <property type="match status" value="1"/>
</dbReference>
<dbReference type="CDD" id="cd02094">
    <property type="entry name" value="P-type_ATPase_Cu-like"/>
    <property type="match status" value="1"/>
</dbReference>
<evidence type="ECO:0000256" key="12">
    <source>
        <dbReference type="ARBA" id="ARBA00022967"/>
    </source>
</evidence>
<keyword evidence="6" id="KW-0479">Metal-binding</keyword>
<feature type="transmembrane region" description="Helical" evidence="18">
    <location>
        <begin position="262"/>
        <end position="284"/>
    </location>
</feature>
<dbReference type="Pfam" id="PF00403">
    <property type="entry name" value="HMA"/>
    <property type="match status" value="3"/>
</dbReference>
<sequence length="940" mass="97511">MSANSSKLAGAGPGTPAQTDAEPACELQLDIDGMTCASCSSRVERALNAMPGVQATVNLASERAQLRFDPARVQPAQLVDKVRETGYGARTAEAVLRVDGMTCASCVGRVERALKAVPGVLDASVNLATERASVRYIPASVQPQALIQAVVDAGYGATLPQGDAAALEADQAEHKRRQLRAMRRDVLLAVGLALPVMVLSMGGMVWPVFGHWLDAAAPAAVPRFWDWVQALCTSVVLFGPGRRFFRPGWAAYRHGSPDMNSLVATGAGAAWLFGMVVLLVPGMLPPDARHVYFDSAAVVVAAVLFGKYLEELAKGRTAGAIRALVKLQAKDARVQRDGAEITVPIVDVRLGDRVVVRPGERLPVDGSVAEGTSYVDEAMLSGEPVPVAKRSGDKVRAGTVNQQGLLVVEATSVGQGTMLAQIIRLVEQAQSGKLPIQGLADRVVRVFTPAVLAIAALSFMVWLWIGPPPAISHALLAAVAVLVVACPCAMGLATPAAIMVGTGRAAELGVLFRKGEALEALSHVDTVLLDKTGTVTRGRPALTTIWPAPGFTAHDVLRWAAAVEAGSEHPLAHAVLQAARERGLDQPAASQFASATGYGAQAVVDGNLVHVGALRYVVQQGIDPGQAAAQAERMQGEGQTAVYVMRDAQVAGVLGISDPIKPDAAAMIGALQGLGLGVELVTGDAARTAQAVARQLGIATVHAEVLPQGKAEVVKALQAQGRRVLFAGDGINDAPALAQADVGMALASGTDIAIEAADVTLTRGELPGVLTALRAARRTMSTIRGNLFWAFAYNVLLIPVAAGLGAPWGVHLNPMLAGVAMGLSSIFVLGNSMRLKRLQPWQSPDAAATLRHGGAKGAPAFLPQSVPERNPPMQTTTLSVTGMTCQHCVAAVSKALQAVPGVQNAQVDLAQGKAVVDGNAPAQALIDAVTQAGYTAKAQA</sequence>
<keyword evidence="10" id="KW-0067">ATP-binding</keyword>
<evidence type="ECO:0000256" key="13">
    <source>
        <dbReference type="ARBA" id="ARBA00022989"/>
    </source>
</evidence>
<dbReference type="InterPro" id="IPR017969">
    <property type="entry name" value="Heavy-metal-associated_CS"/>
</dbReference>
<dbReference type="PANTHER" id="PTHR43520:SF8">
    <property type="entry name" value="P-TYPE CU(+) TRANSPORTER"/>
    <property type="match status" value="1"/>
</dbReference>
<keyword evidence="11" id="KW-0460">Magnesium</keyword>
<evidence type="ECO:0000256" key="17">
    <source>
        <dbReference type="SAM" id="MobiDB-lite"/>
    </source>
</evidence>
<evidence type="ECO:0000256" key="9">
    <source>
        <dbReference type="ARBA" id="ARBA00022796"/>
    </source>
</evidence>
<dbReference type="EMBL" id="MLJW01000072">
    <property type="protein sequence ID" value="OIR02793.1"/>
    <property type="molecule type" value="Genomic_DNA"/>
</dbReference>
<dbReference type="InterPro" id="IPR023298">
    <property type="entry name" value="ATPase_P-typ_TM_dom_sf"/>
</dbReference>
<dbReference type="GO" id="GO:0055070">
    <property type="term" value="P:copper ion homeostasis"/>
    <property type="evidence" value="ECO:0007669"/>
    <property type="project" value="TreeGrafter"/>
</dbReference>
<feature type="transmembrane region" description="Helical" evidence="18">
    <location>
        <begin position="443"/>
        <end position="465"/>
    </location>
</feature>
<dbReference type="NCBIfam" id="TIGR01494">
    <property type="entry name" value="ATPase_P-type"/>
    <property type="match status" value="1"/>
</dbReference>
<gene>
    <name evidence="20" type="primary">actP_6</name>
    <name evidence="20" type="ORF">GALL_152470</name>
</gene>
<keyword evidence="13 18" id="KW-1133">Transmembrane helix</keyword>
<dbReference type="SFLD" id="SFLDF00027">
    <property type="entry name" value="p-type_atpase"/>
    <property type="match status" value="1"/>
</dbReference>
<organism evidence="20">
    <name type="scientific">mine drainage metagenome</name>
    <dbReference type="NCBI Taxonomy" id="410659"/>
    <lineage>
        <taxon>unclassified sequences</taxon>
        <taxon>metagenomes</taxon>
        <taxon>ecological metagenomes</taxon>
    </lineage>
</organism>
<keyword evidence="14" id="KW-0186">Copper</keyword>
<feature type="domain" description="HMA" evidence="19">
    <location>
        <begin position="25"/>
        <end position="90"/>
    </location>
</feature>
<dbReference type="Gene3D" id="3.30.70.100">
    <property type="match status" value="3"/>
</dbReference>
<dbReference type="InterPro" id="IPR006121">
    <property type="entry name" value="HMA_dom"/>
</dbReference>
<dbReference type="GO" id="GO:0005507">
    <property type="term" value="F:copper ion binding"/>
    <property type="evidence" value="ECO:0007669"/>
    <property type="project" value="InterPro"/>
</dbReference>
<evidence type="ECO:0000256" key="6">
    <source>
        <dbReference type="ARBA" id="ARBA00022723"/>
    </source>
</evidence>
<evidence type="ECO:0000256" key="14">
    <source>
        <dbReference type="ARBA" id="ARBA00023008"/>
    </source>
</evidence>
<feature type="transmembrane region" description="Helical" evidence="18">
    <location>
        <begin position="812"/>
        <end position="830"/>
    </location>
</feature>
<dbReference type="InterPro" id="IPR001757">
    <property type="entry name" value="P_typ_ATPase"/>
</dbReference>
<keyword evidence="5 18" id="KW-0812">Transmembrane</keyword>
<dbReference type="PROSITE" id="PS50846">
    <property type="entry name" value="HMA_2"/>
    <property type="match status" value="3"/>
</dbReference>
<dbReference type="InterPro" id="IPR036412">
    <property type="entry name" value="HAD-like_sf"/>
</dbReference>
<evidence type="ECO:0000256" key="11">
    <source>
        <dbReference type="ARBA" id="ARBA00022842"/>
    </source>
</evidence>
<dbReference type="AlphaFoldDB" id="A0A1J5S316"/>
<evidence type="ECO:0000313" key="20">
    <source>
        <dbReference type="EMBL" id="OIR02793.1"/>
    </source>
</evidence>
<dbReference type="InterPro" id="IPR044492">
    <property type="entry name" value="P_typ_ATPase_HD_dom"/>
</dbReference>
<dbReference type="GO" id="GO:0005524">
    <property type="term" value="F:ATP binding"/>
    <property type="evidence" value="ECO:0007669"/>
    <property type="project" value="UniProtKB-KW"/>
</dbReference>
<keyword evidence="9" id="KW-0187">Copper transport</keyword>
<dbReference type="GO" id="GO:0043682">
    <property type="term" value="F:P-type divalent copper transporter activity"/>
    <property type="evidence" value="ECO:0007669"/>
    <property type="project" value="TreeGrafter"/>
</dbReference>
<dbReference type="SUPFAM" id="SSF81653">
    <property type="entry name" value="Calcium ATPase, transduction domain A"/>
    <property type="match status" value="1"/>
</dbReference>
<accession>A0A1J5S316</accession>
<dbReference type="FunFam" id="3.30.70.100:FF:000005">
    <property type="entry name" value="Copper-exporting P-type ATPase A"/>
    <property type="match status" value="2"/>
</dbReference>
<comment type="subcellular location">
    <subcellularLocation>
        <location evidence="1">Cell membrane</location>
        <topology evidence="1">Multi-pass membrane protein</topology>
    </subcellularLocation>
</comment>
<dbReference type="GO" id="GO:0016887">
    <property type="term" value="F:ATP hydrolysis activity"/>
    <property type="evidence" value="ECO:0007669"/>
    <property type="project" value="InterPro"/>
</dbReference>
<dbReference type="FunFam" id="2.70.150.10:FF:000020">
    <property type="entry name" value="Copper-exporting P-type ATPase A"/>
    <property type="match status" value="1"/>
</dbReference>
<keyword evidence="3" id="KW-0813">Transport</keyword>
<dbReference type="Pfam" id="PF00702">
    <property type="entry name" value="Hydrolase"/>
    <property type="match status" value="1"/>
</dbReference>
<proteinExistence type="inferred from homology"/>
<dbReference type="InterPro" id="IPR006122">
    <property type="entry name" value="HMA_Cu_ion-bd"/>
</dbReference>
<dbReference type="InterPro" id="IPR008250">
    <property type="entry name" value="ATPase_P-typ_transduc_dom_A_sf"/>
</dbReference>
<comment type="similarity">
    <text evidence="2">Belongs to the cation transport ATPase (P-type) (TC 3.A.3) family. Type IB subfamily.</text>
</comment>
<dbReference type="InterPro" id="IPR027256">
    <property type="entry name" value="P-typ_ATPase_IB"/>
</dbReference>
<evidence type="ECO:0000256" key="2">
    <source>
        <dbReference type="ARBA" id="ARBA00006024"/>
    </source>
</evidence>
<name>A0A1J5S316_9ZZZZ</name>
<keyword evidence="4" id="KW-1003">Cell membrane</keyword>
<keyword evidence="15" id="KW-0406">Ion transport</keyword>
<dbReference type="Gene3D" id="2.70.150.10">
    <property type="entry name" value="Calcium-transporting ATPase, cytoplasmic transduction domain A"/>
    <property type="match status" value="1"/>
</dbReference>
<dbReference type="PRINTS" id="PR00119">
    <property type="entry name" value="CATATPASE"/>
</dbReference>
<feature type="transmembrane region" description="Helical" evidence="18">
    <location>
        <begin position="471"/>
        <end position="494"/>
    </location>
</feature>
<keyword evidence="20" id="KW-0378">Hydrolase</keyword>
<dbReference type="InterPro" id="IPR023214">
    <property type="entry name" value="HAD_sf"/>
</dbReference>
<dbReference type="InterPro" id="IPR023299">
    <property type="entry name" value="ATPase_P-typ_cyto_dom_N"/>
</dbReference>
<dbReference type="NCBIfam" id="TIGR01511">
    <property type="entry name" value="ATPase-IB1_Cu"/>
    <property type="match status" value="1"/>
</dbReference>
<evidence type="ECO:0000256" key="18">
    <source>
        <dbReference type="SAM" id="Phobius"/>
    </source>
</evidence>
<dbReference type="Pfam" id="PF00122">
    <property type="entry name" value="E1-E2_ATPase"/>
    <property type="match status" value="1"/>
</dbReference>
<evidence type="ECO:0000256" key="15">
    <source>
        <dbReference type="ARBA" id="ARBA00023065"/>
    </source>
</evidence>
<feature type="domain" description="HMA" evidence="19">
    <location>
        <begin position="92"/>
        <end position="158"/>
    </location>
</feature>
<protein>
    <submittedName>
        <fullName evidence="20">Copper-transporting P-type ATPase</fullName>
        <ecNumber evidence="20">3.6.3.4</ecNumber>
    </submittedName>
</protein>
<dbReference type="PROSITE" id="PS01047">
    <property type="entry name" value="HMA_1"/>
    <property type="match status" value="3"/>
</dbReference>
<dbReference type="NCBIfam" id="TIGR00003">
    <property type="entry name" value="copper ion binding protein"/>
    <property type="match status" value="2"/>
</dbReference>
<dbReference type="SFLD" id="SFLDS00003">
    <property type="entry name" value="Haloacid_Dehalogenase"/>
    <property type="match status" value="1"/>
</dbReference>
<dbReference type="Gene3D" id="3.40.1110.10">
    <property type="entry name" value="Calcium-transporting ATPase, cytoplasmic domain N"/>
    <property type="match status" value="1"/>
</dbReference>
<dbReference type="PRINTS" id="PR00941">
    <property type="entry name" value="CDATPASE"/>
</dbReference>
<dbReference type="FunFam" id="3.30.70.100:FF:000001">
    <property type="entry name" value="ATPase copper transporting beta"/>
    <property type="match status" value="1"/>
</dbReference>
<feature type="transmembrane region" description="Helical" evidence="18">
    <location>
        <begin position="186"/>
        <end position="209"/>
    </location>
</feature>
<dbReference type="CDD" id="cd00371">
    <property type="entry name" value="HMA"/>
    <property type="match status" value="3"/>
</dbReference>
<evidence type="ECO:0000256" key="10">
    <source>
        <dbReference type="ARBA" id="ARBA00022840"/>
    </source>
</evidence>
<keyword evidence="16 18" id="KW-0472">Membrane</keyword>
<evidence type="ECO:0000259" key="19">
    <source>
        <dbReference type="PROSITE" id="PS50846"/>
    </source>
</evidence>
<dbReference type="SUPFAM" id="SSF55008">
    <property type="entry name" value="HMA, heavy metal-associated domain"/>
    <property type="match status" value="3"/>
</dbReference>
<feature type="domain" description="HMA" evidence="19">
    <location>
        <begin position="874"/>
        <end position="937"/>
    </location>
</feature>
<evidence type="ECO:0000256" key="3">
    <source>
        <dbReference type="ARBA" id="ARBA00022448"/>
    </source>
</evidence>
<evidence type="ECO:0000256" key="8">
    <source>
        <dbReference type="ARBA" id="ARBA00022741"/>
    </source>
</evidence>
<evidence type="ECO:0000256" key="7">
    <source>
        <dbReference type="ARBA" id="ARBA00022737"/>
    </source>
</evidence>
<reference evidence="20" key="1">
    <citation type="submission" date="2016-10" db="EMBL/GenBank/DDBJ databases">
        <title>Sequence of Gallionella enrichment culture.</title>
        <authorList>
            <person name="Poehlein A."/>
            <person name="Muehling M."/>
            <person name="Daniel R."/>
        </authorList>
    </citation>
    <scope>NUCLEOTIDE SEQUENCE</scope>
</reference>
<dbReference type="Gene3D" id="3.40.50.1000">
    <property type="entry name" value="HAD superfamily/HAD-like"/>
    <property type="match status" value="1"/>
</dbReference>
<dbReference type="PROSITE" id="PS00154">
    <property type="entry name" value="ATPASE_E1_E2"/>
    <property type="match status" value="1"/>
</dbReference>
<evidence type="ECO:0000256" key="1">
    <source>
        <dbReference type="ARBA" id="ARBA00004651"/>
    </source>
</evidence>
<keyword evidence="12" id="KW-1278">Translocase</keyword>